<gene>
    <name evidence="1" type="ORF">EJ357_22625</name>
</gene>
<dbReference type="Proteomes" id="UP000280298">
    <property type="component" value="Chromosome"/>
</dbReference>
<dbReference type="KEGG" id="scya:EJ357_22625"/>
<proteinExistence type="predicted"/>
<evidence type="ECO:0000313" key="1">
    <source>
        <dbReference type="EMBL" id="AZQ35928.1"/>
    </source>
</evidence>
<name>A0A3Q9EUG0_9ACTN</name>
<dbReference type="RefSeq" id="WP_126393395.1">
    <property type="nucleotide sequence ID" value="NZ_CP034539.1"/>
</dbReference>
<sequence>MDDVEVPYRTFEYLLTGFVHGEAVDAGQRYTGGNVAHPGDPFGDVFGWLWDNWRDTAVSSFAQLLATARDNAPDGVELRMDALIKGLQFALHRSRLSDAGEFDDVERTLRAKMPEHFGGRTDL</sequence>
<evidence type="ECO:0000313" key="2">
    <source>
        <dbReference type="Proteomes" id="UP000280298"/>
    </source>
</evidence>
<protein>
    <submittedName>
        <fullName evidence="1">Uncharacterized protein</fullName>
    </submittedName>
</protein>
<reference evidence="1 2" key="1">
    <citation type="journal article" date="2019" name="Int. J. Syst. Evol. Microbiol.">
        <title>Streptomyces cyaneochromogenes sp. nov., a blue pigment-producing actinomycete from manganese-contaminated soil.</title>
        <authorList>
            <person name="Tang X."/>
            <person name="Zhao J."/>
            <person name="Li K."/>
            <person name="Chen Z."/>
            <person name="Sun Y."/>
            <person name="Gao J."/>
        </authorList>
    </citation>
    <scope>NUCLEOTIDE SEQUENCE [LARGE SCALE GENOMIC DNA]</scope>
    <source>
        <strain evidence="1 2">MK-45</strain>
    </source>
</reference>
<accession>A0A3Q9EUG0</accession>
<dbReference type="OrthoDB" id="4557975at2"/>
<organism evidence="1 2">
    <name type="scientific">Streptomyces cyaneochromogenes</name>
    <dbReference type="NCBI Taxonomy" id="2496836"/>
    <lineage>
        <taxon>Bacteria</taxon>
        <taxon>Bacillati</taxon>
        <taxon>Actinomycetota</taxon>
        <taxon>Actinomycetes</taxon>
        <taxon>Kitasatosporales</taxon>
        <taxon>Streptomycetaceae</taxon>
        <taxon>Streptomyces</taxon>
    </lineage>
</organism>
<keyword evidence="2" id="KW-1185">Reference proteome</keyword>
<dbReference type="EMBL" id="CP034539">
    <property type="protein sequence ID" value="AZQ35928.1"/>
    <property type="molecule type" value="Genomic_DNA"/>
</dbReference>
<dbReference type="AlphaFoldDB" id="A0A3Q9EUG0"/>